<reference evidence="3" key="1">
    <citation type="journal article" date="2019" name="Int. J. Syst. Evol. Microbiol.">
        <title>The Global Catalogue of Microorganisms (GCM) 10K type strain sequencing project: providing services to taxonomists for standard genome sequencing and annotation.</title>
        <authorList>
            <consortium name="The Broad Institute Genomics Platform"/>
            <consortium name="The Broad Institute Genome Sequencing Center for Infectious Disease"/>
            <person name="Wu L."/>
            <person name="Ma J."/>
        </authorList>
    </citation>
    <scope>NUCLEOTIDE SEQUENCE [LARGE SCALE GENOMIC DNA]</scope>
    <source>
        <strain evidence="3">JCM 18298</strain>
    </source>
</reference>
<dbReference type="InterPro" id="IPR029058">
    <property type="entry name" value="AB_hydrolase_fold"/>
</dbReference>
<dbReference type="GO" id="GO:0016787">
    <property type="term" value="F:hydrolase activity"/>
    <property type="evidence" value="ECO:0007669"/>
    <property type="project" value="UniProtKB-KW"/>
</dbReference>
<accession>A0ABP9KN13</accession>
<name>A0ABP9KN13_9NOCA</name>
<evidence type="ECO:0000259" key="1">
    <source>
        <dbReference type="Pfam" id="PF12697"/>
    </source>
</evidence>
<dbReference type="Gene3D" id="3.40.50.1820">
    <property type="entry name" value="alpha/beta hydrolase"/>
    <property type="match status" value="1"/>
</dbReference>
<evidence type="ECO:0000313" key="2">
    <source>
        <dbReference type="EMBL" id="GAA5060416.1"/>
    </source>
</evidence>
<feature type="domain" description="AB hydrolase-1" evidence="1">
    <location>
        <begin position="24"/>
        <end position="277"/>
    </location>
</feature>
<dbReference type="RefSeq" id="WP_345497252.1">
    <property type="nucleotide sequence ID" value="NZ_BAABJM010000004.1"/>
</dbReference>
<dbReference type="Pfam" id="PF12697">
    <property type="entry name" value="Abhydrolase_6"/>
    <property type="match status" value="1"/>
</dbReference>
<dbReference type="EMBL" id="BAABJM010000004">
    <property type="protein sequence ID" value="GAA5060416.1"/>
    <property type="molecule type" value="Genomic_DNA"/>
</dbReference>
<protein>
    <submittedName>
        <fullName evidence="2">Alpha/beta hydrolase</fullName>
    </submittedName>
</protein>
<dbReference type="Proteomes" id="UP001500603">
    <property type="component" value="Unassembled WGS sequence"/>
</dbReference>
<proteinExistence type="predicted"/>
<keyword evidence="3" id="KW-1185">Reference proteome</keyword>
<organism evidence="2 3">
    <name type="scientific">Nocardia callitridis</name>
    <dbReference type="NCBI Taxonomy" id="648753"/>
    <lineage>
        <taxon>Bacteria</taxon>
        <taxon>Bacillati</taxon>
        <taxon>Actinomycetota</taxon>
        <taxon>Actinomycetes</taxon>
        <taxon>Mycobacteriales</taxon>
        <taxon>Nocardiaceae</taxon>
        <taxon>Nocardia</taxon>
    </lineage>
</organism>
<evidence type="ECO:0000313" key="3">
    <source>
        <dbReference type="Proteomes" id="UP001500603"/>
    </source>
</evidence>
<comment type="caution">
    <text evidence="2">The sequence shown here is derived from an EMBL/GenBank/DDBJ whole genome shotgun (WGS) entry which is preliminary data.</text>
</comment>
<gene>
    <name evidence="2" type="ORF">GCM10023318_41790</name>
</gene>
<sequence length="285" mass="31263">MPFQEINGGDVYYEILGDAGPLIVVTPGGRYSTDIPGVRPLAAALVAGGHRVLLWDRPNCGRSEVQFTGQSESHMRADTLHGLLTALDTGPVILAGGSGGARDTVLTQIRYPETATELVLWNIVGGNYGLLALASHYIIPNLTAVRMKGIEGLLELPEWQERIEQNPRNKDRLLAVGRDEFIRVMLRWLDAYVPKPGQTIPGITDDMFAGLVAPTLLVRGGKDDIDHPKRISLEMSCLIENSTLIEPPWPEDAWERGFEAGARGDGHPFDVWPMVAPAILDFVRR</sequence>
<dbReference type="InterPro" id="IPR000073">
    <property type="entry name" value="AB_hydrolase_1"/>
</dbReference>
<keyword evidence="2" id="KW-0378">Hydrolase</keyword>
<dbReference type="SUPFAM" id="SSF53474">
    <property type="entry name" value="alpha/beta-Hydrolases"/>
    <property type="match status" value="1"/>
</dbReference>